<dbReference type="KEGG" id="osu:NT6N_07110"/>
<evidence type="ECO:0000313" key="2">
    <source>
        <dbReference type="EMBL" id="BDS05671.1"/>
    </source>
</evidence>
<name>A0AAT9FI84_9BACT</name>
<feature type="compositionally biased region" description="Low complexity" evidence="1">
    <location>
        <begin position="193"/>
        <end position="205"/>
    </location>
</feature>
<feature type="compositionally biased region" description="Low complexity" evidence="1">
    <location>
        <begin position="116"/>
        <end position="130"/>
    </location>
</feature>
<proteinExistence type="predicted"/>
<protein>
    <submittedName>
        <fullName evidence="2">Uncharacterized protein</fullName>
    </submittedName>
</protein>
<feature type="region of interest" description="Disordered" evidence="1">
    <location>
        <begin position="100"/>
        <end position="288"/>
    </location>
</feature>
<feature type="compositionally biased region" description="Basic and acidic residues" evidence="1">
    <location>
        <begin position="206"/>
        <end position="219"/>
    </location>
</feature>
<feature type="region of interest" description="Disordered" evidence="1">
    <location>
        <begin position="1"/>
        <end position="72"/>
    </location>
</feature>
<gene>
    <name evidence="2" type="ORF">NT6N_07110</name>
</gene>
<accession>A0AAT9FI84</accession>
<feature type="compositionally biased region" description="Low complexity" evidence="1">
    <location>
        <begin position="139"/>
        <end position="167"/>
    </location>
</feature>
<organism evidence="2">
    <name type="scientific">Oceaniferula spumae</name>
    <dbReference type="NCBI Taxonomy" id="2979115"/>
    <lineage>
        <taxon>Bacteria</taxon>
        <taxon>Pseudomonadati</taxon>
        <taxon>Verrucomicrobiota</taxon>
        <taxon>Verrucomicrobiia</taxon>
        <taxon>Verrucomicrobiales</taxon>
        <taxon>Verrucomicrobiaceae</taxon>
        <taxon>Oceaniferula</taxon>
    </lineage>
</organism>
<reference evidence="2" key="1">
    <citation type="submission" date="2024-07" db="EMBL/GenBank/DDBJ databases">
        <title>Complete genome sequence of Verrucomicrobiaceae bacterium NT6N.</title>
        <authorList>
            <person name="Huang C."/>
            <person name="Takami H."/>
            <person name="Hamasaki K."/>
        </authorList>
    </citation>
    <scope>NUCLEOTIDE SEQUENCE</scope>
    <source>
        <strain evidence="2">NT6N</strain>
    </source>
</reference>
<sequence length="503" mass="55070">MSLESITPLPATSGKPVPAPSLASLRQGWSSHGAAPSTPRQQPPLPTFPVKSEVPGNKKTTPEPLPQLPELGSMASDAVFSMEGLDELLASVYPGRVKETTQQKPSLFEEPIPAVPTQQPAAQQTQKKPTIPSIELPPSGQRSARSSSEQSAAKHASMSAMPSVAAPNVSLPLVRDQFLKPTSTTPEEETTEKTTPTPSFAAKPAAESKPEPVAAKKAEPQSADPAPKQEAPTPQARPEPQPKTFTRKIIAPSSTPPESDQPFAERTSTPNKVDQTKPARPDYTDDDLRDAMQPIVDQSVDKFLYTPSHGIHTYLEPMLRSTVRRAIAEQMDDASPFHDVAGWDKFAWKMRALFSSRTYDEIVFDRTKRYQVEEVFLLRRHTRSMISYASNDPSRHSKTNKVLSTVKKVASKCGSSSSPADTESCISWEDGRNLMIRRGKHCILAAIVHGSSNAILRSDLDYALRQAEERFGISLEEENDIHLQILQPLLEGCLLIQSPAIPN</sequence>
<dbReference type="AlphaFoldDB" id="A0AAT9FI84"/>
<dbReference type="EMBL" id="AP026866">
    <property type="protein sequence ID" value="BDS05671.1"/>
    <property type="molecule type" value="Genomic_DNA"/>
</dbReference>
<evidence type="ECO:0000256" key="1">
    <source>
        <dbReference type="SAM" id="MobiDB-lite"/>
    </source>
</evidence>
<feature type="compositionally biased region" description="Basic and acidic residues" evidence="1">
    <location>
        <begin position="274"/>
        <end position="283"/>
    </location>
</feature>